<evidence type="ECO:0000259" key="3">
    <source>
        <dbReference type="Pfam" id="PF01408"/>
    </source>
</evidence>
<dbReference type="PANTHER" id="PTHR43708:SF5">
    <property type="entry name" value="CONSERVED EXPRESSED OXIDOREDUCTASE (EUROFUNG)-RELATED"/>
    <property type="match status" value="1"/>
</dbReference>
<dbReference type="GO" id="GO:0016491">
    <property type="term" value="F:oxidoreductase activity"/>
    <property type="evidence" value="ECO:0007669"/>
    <property type="project" value="UniProtKB-KW"/>
</dbReference>
<dbReference type="Gene3D" id="3.40.50.720">
    <property type="entry name" value="NAD(P)-binding Rossmann-like Domain"/>
    <property type="match status" value="1"/>
</dbReference>
<evidence type="ECO:0000313" key="5">
    <source>
        <dbReference type="EMBL" id="SES18853.1"/>
    </source>
</evidence>
<evidence type="ECO:0000256" key="2">
    <source>
        <dbReference type="ARBA" id="ARBA00023002"/>
    </source>
</evidence>
<organism evidence="5 6">
    <name type="scientific">Actinokineospora terrae</name>
    <dbReference type="NCBI Taxonomy" id="155974"/>
    <lineage>
        <taxon>Bacteria</taxon>
        <taxon>Bacillati</taxon>
        <taxon>Actinomycetota</taxon>
        <taxon>Actinomycetes</taxon>
        <taxon>Pseudonocardiales</taxon>
        <taxon>Pseudonocardiaceae</taxon>
        <taxon>Actinokineospora</taxon>
    </lineage>
</organism>
<dbReference type="SUPFAM" id="SSF51735">
    <property type="entry name" value="NAD(P)-binding Rossmann-fold domains"/>
    <property type="match status" value="1"/>
</dbReference>
<dbReference type="AlphaFoldDB" id="A0A1H9VC63"/>
<proteinExistence type="inferred from homology"/>
<gene>
    <name evidence="5" type="ORF">SAMN04487818_108218</name>
</gene>
<accession>A0A1H9VC63</accession>
<dbReference type="GO" id="GO:0000166">
    <property type="term" value="F:nucleotide binding"/>
    <property type="evidence" value="ECO:0007669"/>
    <property type="project" value="InterPro"/>
</dbReference>
<protein>
    <submittedName>
        <fullName evidence="5">Predicted dehydrogenase</fullName>
    </submittedName>
</protein>
<comment type="similarity">
    <text evidence="1">Belongs to the Gfo/Idh/MocA family.</text>
</comment>
<dbReference type="SUPFAM" id="SSF55347">
    <property type="entry name" value="Glyceraldehyde-3-phosphate dehydrogenase-like, C-terminal domain"/>
    <property type="match status" value="1"/>
</dbReference>
<feature type="domain" description="Gfo/Idh/MocA-like oxidoreductase N-terminal" evidence="3">
    <location>
        <begin position="6"/>
        <end position="123"/>
    </location>
</feature>
<name>A0A1H9VC63_9PSEU</name>
<dbReference type="STRING" id="155974.SAMN04487818_108218"/>
<dbReference type="Pfam" id="PF01408">
    <property type="entry name" value="GFO_IDH_MocA"/>
    <property type="match status" value="1"/>
</dbReference>
<dbReference type="InterPro" id="IPR051317">
    <property type="entry name" value="Gfo/Idh/MocA_oxidoreduct"/>
</dbReference>
<evidence type="ECO:0000259" key="4">
    <source>
        <dbReference type="Pfam" id="PF22725"/>
    </source>
</evidence>
<keyword evidence="6" id="KW-1185">Reference proteome</keyword>
<sequence length="351" mass="37301">MSTEARVALIGYGLAGSAFHAPFIAATPGLRLAAVVTGDEGRAAAVRQRYPDADVIESTDDLWRRAGDYDLAVVASPNRYHYDQATTALTAGLSVVVDKPAAATGQQVRDLAATARRVGRVFTTFQNRRWDGDFRTVRQLVESGELAGVTRFESRFERAAAPVKPGWKGSADPADLADIRYDLGSHLVDQAIVLFGRPQTVYTEVHATRPGAPAPEDATILLTHPSGVRSYLRVSKASAPVGPRFAVAGPDIGYHCWGLDPQEAASRAGHAPTEPGFGAYPESQWGTLTTASGDTRVPTLDGDYLGFYTALATCLHDNGPNPVPPPQTADVADVITATFTSAERGVPVHLP</sequence>
<dbReference type="EMBL" id="FOGI01000008">
    <property type="protein sequence ID" value="SES18853.1"/>
    <property type="molecule type" value="Genomic_DNA"/>
</dbReference>
<dbReference type="InterPro" id="IPR036291">
    <property type="entry name" value="NAD(P)-bd_dom_sf"/>
</dbReference>
<evidence type="ECO:0000256" key="1">
    <source>
        <dbReference type="ARBA" id="ARBA00010928"/>
    </source>
</evidence>
<dbReference type="Gene3D" id="3.30.360.10">
    <property type="entry name" value="Dihydrodipicolinate Reductase, domain 2"/>
    <property type="match status" value="1"/>
</dbReference>
<dbReference type="InterPro" id="IPR055170">
    <property type="entry name" value="GFO_IDH_MocA-like_dom"/>
</dbReference>
<dbReference type="InterPro" id="IPR000683">
    <property type="entry name" value="Gfo/Idh/MocA-like_OxRdtase_N"/>
</dbReference>
<evidence type="ECO:0000313" key="6">
    <source>
        <dbReference type="Proteomes" id="UP000199051"/>
    </source>
</evidence>
<keyword evidence="2" id="KW-0560">Oxidoreductase</keyword>
<dbReference type="RefSeq" id="WP_092780525.1">
    <property type="nucleotide sequence ID" value="NZ_FOGI01000008.1"/>
</dbReference>
<dbReference type="Pfam" id="PF22725">
    <property type="entry name" value="GFO_IDH_MocA_C3"/>
    <property type="match status" value="1"/>
</dbReference>
<dbReference type="Proteomes" id="UP000199051">
    <property type="component" value="Unassembled WGS sequence"/>
</dbReference>
<dbReference type="PANTHER" id="PTHR43708">
    <property type="entry name" value="CONSERVED EXPRESSED OXIDOREDUCTASE (EUROFUNG)"/>
    <property type="match status" value="1"/>
</dbReference>
<reference evidence="6" key="1">
    <citation type="submission" date="2016-10" db="EMBL/GenBank/DDBJ databases">
        <authorList>
            <person name="Varghese N."/>
            <person name="Submissions S."/>
        </authorList>
    </citation>
    <scope>NUCLEOTIDE SEQUENCE [LARGE SCALE GENOMIC DNA]</scope>
    <source>
        <strain evidence="6">DSM 44260</strain>
    </source>
</reference>
<feature type="domain" description="GFO/IDH/MocA-like oxidoreductase" evidence="4">
    <location>
        <begin position="134"/>
        <end position="249"/>
    </location>
</feature>